<dbReference type="GeneTree" id="ENSGT01120000272209"/>
<dbReference type="InterPro" id="IPR050952">
    <property type="entry name" value="TRIM-NHL_E3_ligases"/>
</dbReference>
<dbReference type="Ensembl" id="ENSSLUT00000062541.1">
    <property type="protein sequence ID" value="ENSSLUP00000060825.1"/>
    <property type="gene ID" value="ENSSLUG00000025927.1"/>
</dbReference>
<dbReference type="InterPro" id="IPR001258">
    <property type="entry name" value="NHL_repeat"/>
</dbReference>
<dbReference type="PROSITE" id="PS51125">
    <property type="entry name" value="NHL"/>
    <property type="match status" value="1"/>
</dbReference>
<dbReference type="Pfam" id="PF01436">
    <property type="entry name" value="NHL"/>
    <property type="match status" value="2"/>
</dbReference>
<dbReference type="PANTHER" id="PTHR24104:SF53">
    <property type="match status" value="1"/>
</dbReference>
<dbReference type="Gene3D" id="2.120.10.30">
    <property type="entry name" value="TolB, C-terminal domain"/>
    <property type="match status" value="1"/>
</dbReference>
<evidence type="ECO:0000313" key="3">
    <source>
        <dbReference type="Ensembl" id="ENSSLUP00000060825.1"/>
    </source>
</evidence>
<dbReference type="GO" id="GO:0061630">
    <property type="term" value="F:ubiquitin protein ligase activity"/>
    <property type="evidence" value="ECO:0007669"/>
    <property type="project" value="TreeGrafter"/>
</dbReference>
<dbReference type="GO" id="GO:0043161">
    <property type="term" value="P:proteasome-mediated ubiquitin-dependent protein catabolic process"/>
    <property type="evidence" value="ECO:0007669"/>
    <property type="project" value="TreeGrafter"/>
</dbReference>
<feature type="repeat" description="NHL" evidence="2">
    <location>
        <begin position="122"/>
        <end position="152"/>
    </location>
</feature>
<evidence type="ECO:0000256" key="1">
    <source>
        <dbReference type="ARBA" id="ARBA00022737"/>
    </source>
</evidence>
<dbReference type="PANTHER" id="PTHR24104">
    <property type="entry name" value="E3 UBIQUITIN-PROTEIN LIGASE NHLRC1-RELATED"/>
    <property type="match status" value="1"/>
</dbReference>
<accession>A0A8D0DI38</accession>
<protein>
    <submittedName>
        <fullName evidence="3">Uncharacterized protein</fullName>
    </submittedName>
</protein>
<name>A0A8D0DI38_SANLU</name>
<keyword evidence="1" id="KW-0677">Repeat</keyword>
<sequence length="160" mass="17644">IFNGKWKPSIPSGHQWINQRTVVTGYHRPYLVAACLTTGLIAVSERGNETGRVPCIRVLEPGWNTIRILGVCSGLGPVLTCPWGLCIDNDGDVLVVDWGKQHHRVLFYPSKGVGWPLVNDSLSSPRGLALLPDGHMVVSDSMNHCIKIYRYNNGPMAWGQ</sequence>
<organism evidence="3 4">
    <name type="scientific">Sander lucioperca</name>
    <name type="common">Pike-perch</name>
    <name type="synonym">Perca lucioperca</name>
    <dbReference type="NCBI Taxonomy" id="283035"/>
    <lineage>
        <taxon>Eukaryota</taxon>
        <taxon>Metazoa</taxon>
        <taxon>Chordata</taxon>
        <taxon>Craniata</taxon>
        <taxon>Vertebrata</taxon>
        <taxon>Euteleostomi</taxon>
        <taxon>Actinopterygii</taxon>
        <taxon>Neopterygii</taxon>
        <taxon>Teleostei</taxon>
        <taxon>Neoteleostei</taxon>
        <taxon>Acanthomorphata</taxon>
        <taxon>Eupercaria</taxon>
        <taxon>Perciformes</taxon>
        <taxon>Percoidei</taxon>
        <taxon>Percidae</taxon>
        <taxon>Luciopercinae</taxon>
        <taxon>Sander</taxon>
    </lineage>
</organism>
<evidence type="ECO:0000256" key="2">
    <source>
        <dbReference type="PROSITE-ProRule" id="PRU00504"/>
    </source>
</evidence>
<dbReference type="GO" id="GO:0000209">
    <property type="term" value="P:protein polyubiquitination"/>
    <property type="evidence" value="ECO:0007669"/>
    <property type="project" value="TreeGrafter"/>
</dbReference>
<dbReference type="Proteomes" id="UP000694568">
    <property type="component" value="Unplaced"/>
</dbReference>
<reference evidence="3" key="1">
    <citation type="submission" date="2025-08" db="UniProtKB">
        <authorList>
            <consortium name="Ensembl"/>
        </authorList>
    </citation>
    <scope>IDENTIFICATION</scope>
</reference>
<dbReference type="AlphaFoldDB" id="A0A8D0DI38"/>
<reference evidence="3" key="2">
    <citation type="submission" date="2025-09" db="UniProtKB">
        <authorList>
            <consortium name="Ensembl"/>
        </authorList>
    </citation>
    <scope>IDENTIFICATION</scope>
</reference>
<keyword evidence="4" id="KW-1185">Reference proteome</keyword>
<dbReference type="SUPFAM" id="SSF101898">
    <property type="entry name" value="NHL repeat"/>
    <property type="match status" value="1"/>
</dbReference>
<dbReference type="InterPro" id="IPR011042">
    <property type="entry name" value="6-blade_b-propeller_TolB-like"/>
</dbReference>
<proteinExistence type="predicted"/>
<evidence type="ECO:0000313" key="4">
    <source>
        <dbReference type="Proteomes" id="UP000694568"/>
    </source>
</evidence>